<keyword evidence="2" id="KW-1185">Reference proteome</keyword>
<dbReference type="InterPro" id="IPR016024">
    <property type="entry name" value="ARM-type_fold"/>
</dbReference>
<dbReference type="Proteomes" id="UP001153636">
    <property type="component" value="Chromosome 1"/>
</dbReference>
<accession>A0A9P0CC49</accession>
<evidence type="ECO:0000313" key="1">
    <source>
        <dbReference type="EMBL" id="CAH1098476.1"/>
    </source>
</evidence>
<dbReference type="AlphaFoldDB" id="A0A9P0CC49"/>
<reference evidence="1" key="1">
    <citation type="submission" date="2022-01" db="EMBL/GenBank/DDBJ databases">
        <authorList>
            <person name="King R."/>
        </authorList>
    </citation>
    <scope>NUCLEOTIDE SEQUENCE</scope>
</reference>
<evidence type="ECO:0000313" key="2">
    <source>
        <dbReference type="Proteomes" id="UP001153636"/>
    </source>
</evidence>
<proteinExistence type="predicted"/>
<protein>
    <submittedName>
        <fullName evidence="1">Uncharacterized protein</fullName>
    </submittedName>
</protein>
<name>A0A9P0CC49_9CUCU</name>
<organism evidence="1 2">
    <name type="scientific">Psylliodes chrysocephalus</name>
    <dbReference type="NCBI Taxonomy" id="3402493"/>
    <lineage>
        <taxon>Eukaryota</taxon>
        <taxon>Metazoa</taxon>
        <taxon>Ecdysozoa</taxon>
        <taxon>Arthropoda</taxon>
        <taxon>Hexapoda</taxon>
        <taxon>Insecta</taxon>
        <taxon>Pterygota</taxon>
        <taxon>Neoptera</taxon>
        <taxon>Endopterygota</taxon>
        <taxon>Coleoptera</taxon>
        <taxon>Polyphaga</taxon>
        <taxon>Cucujiformia</taxon>
        <taxon>Chrysomeloidea</taxon>
        <taxon>Chrysomelidae</taxon>
        <taxon>Galerucinae</taxon>
        <taxon>Alticini</taxon>
        <taxon>Psylliodes</taxon>
    </lineage>
</organism>
<dbReference type="EMBL" id="OV651813">
    <property type="protein sequence ID" value="CAH1098476.1"/>
    <property type="molecule type" value="Genomic_DNA"/>
</dbReference>
<dbReference type="SUPFAM" id="SSF48371">
    <property type="entry name" value="ARM repeat"/>
    <property type="match status" value="1"/>
</dbReference>
<sequence>MTDFATKFHNLEGDLIRDRKKSFFKLLKETALNSTQSDINQAIENLRPKSYQEKLFWVETLVYFKKTAPLIELLKEGNREYVKIIVRQKWFIEDAFKDMSALELVNQFFPCVSYSTRLKLLRRIPNCWSEEKVDELFDAVQKRYGIYIALDVLHVCSTSKIKRILEENEILLHAHQVIHIFKKNEDLFKIYIDYSVNLFKKPYDEKGVLNLLAYKNPSLFLQLLKSNKIVIKKLPKTATAGIVNMAKQEILEDPQHYYKILNARALVSMLKTDFVTFYRTFFPKKFQEITSTCYSIKILKHLPKNTRWRAFYETFKINFPQKSISELFMAIDSTILKLNPGKEIVKTWAEVKYKATNDENFLQYYQTAISIPMLKEKINVTSDKVKRQAMLMLLITTCAENKDVQSLEEVMQYVESRHKNEDAYTYRKIMEFICNTFNNGELSKKHWDFIRQQVILIRTKGTINFYDYRSIVDQLLVYGYKNDKQLFYVVAKEYIKDAADSSLYFGDSLQNSDLDREIFLEFCKLLPELLLEDHKYFKSTISSTIEEFNKIGQLRPEDPLNLLQFPYLVSAIEGTVNKNVFDYHEERIIKFAILYHLNVPKYSLPFLNATKICEVLSSVTKDQNGVYGDVVRSIVKKERFSETERVILIHFLERQDLDKVGDWMMGYIIDDLLLQHPAYLAKYFDRIYSRDLACFDKKWIRHYSHLGLNKKIYECLSKDWMQQDHQLQLNIMNIIQNLLSEEEYIDFVDQHFSPDKHLDDSHDNIVILQMQQYIAGLLKKANTAIKYLPLLLKFCKEDLLNYTLPSLYSLFSRSPENKLHPFIKILSERDIFIRKHAVFLSCEFLDYNYVFNLLKSSDCSPHPSRKYLCMAALKYFAKNCSEQLFILTTKFLDMINKSHKEIFSTLVRIRIPKTYRARYIEICWKLFENVDDDKINVNKHFDRLLEQSFDEDVLKSISPLFVKNVINRHLFIQGEHRLINIDKFAVLCLEYRSIERPNNFAMVFGTLSKSNKRIISGFCTVFVNFVYSNPDSKFINTYIENWNKYFSTVDALDEYITFNLLLKYSSHPLEEYATAAVDYLEQLIYEFGPPVFDVFKVGFENLMGKMKKIDQYNLFYSMINYKTTPATCVLVIQLLTPISDEETEDLKSVYDKIIQILESSKEEIVKCCYEIYLRKNEI</sequence>
<gene>
    <name evidence="1" type="ORF">PSYICH_LOCUS672</name>
</gene>
<dbReference type="OrthoDB" id="6617263at2759"/>